<gene>
    <name evidence="1" type="ORF">HUK84_22205</name>
</gene>
<dbReference type="InterPro" id="IPR009562">
    <property type="entry name" value="DUF1178"/>
</dbReference>
<reference evidence="1 2" key="1">
    <citation type="submission" date="2020-06" db="EMBL/GenBank/DDBJ databases">
        <title>Description of novel acetic acid bacteria.</title>
        <authorList>
            <person name="Sombolestani A."/>
        </authorList>
    </citation>
    <scope>NUCLEOTIDE SEQUENCE [LARGE SCALE GENOMIC DNA]</scope>
    <source>
        <strain evidence="1 2">LMG 31431</strain>
    </source>
</reference>
<sequence length="57" mass="6277">MIRYQLRCGQGHEFDAWFPGSAAFDDQARRNLLSCPHCGTADVTRALMAPAVRTAPV</sequence>
<feature type="non-terminal residue" evidence="1">
    <location>
        <position position="57"/>
    </location>
</feature>
<evidence type="ECO:0000313" key="2">
    <source>
        <dbReference type="Proteomes" id="UP000534870"/>
    </source>
</evidence>
<dbReference type="RefSeq" id="WP_176642042.1">
    <property type="nucleotide sequence ID" value="NZ_JABXXP010001216.1"/>
</dbReference>
<proteinExistence type="predicted"/>
<protein>
    <submittedName>
        <fullName evidence="1">DUF1178 family protein</fullName>
    </submittedName>
</protein>
<dbReference type="EMBL" id="JABXXP010001216">
    <property type="protein sequence ID" value="NVN13819.1"/>
    <property type="molecule type" value="Genomic_DNA"/>
</dbReference>
<name>A0A7Y7J0Q7_9PROT</name>
<organism evidence="1 2">
    <name type="scientific">Nguyenibacter vanlangensis</name>
    <dbReference type="NCBI Taxonomy" id="1216886"/>
    <lineage>
        <taxon>Bacteria</taxon>
        <taxon>Pseudomonadati</taxon>
        <taxon>Pseudomonadota</taxon>
        <taxon>Alphaproteobacteria</taxon>
        <taxon>Acetobacterales</taxon>
        <taxon>Acetobacteraceae</taxon>
        <taxon>Nguyenibacter</taxon>
    </lineage>
</organism>
<dbReference type="Pfam" id="PF06676">
    <property type="entry name" value="DUF1178"/>
    <property type="match status" value="1"/>
</dbReference>
<evidence type="ECO:0000313" key="1">
    <source>
        <dbReference type="EMBL" id="NVN13819.1"/>
    </source>
</evidence>
<comment type="caution">
    <text evidence="1">The sequence shown here is derived from an EMBL/GenBank/DDBJ whole genome shotgun (WGS) entry which is preliminary data.</text>
</comment>
<dbReference type="AlphaFoldDB" id="A0A7Y7J0Q7"/>
<dbReference type="Proteomes" id="UP000534870">
    <property type="component" value="Unassembled WGS sequence"/>
</dbReference>
<accession>A0A7Y7J0Q7</accession>